<dbReference type="Proteomes" id="UP000826234">
    <property type="component" value="Unassembled WGS sequence"/>
</dbReference>
<feature type="transmembrane region" description="Helical" evidence="2">
    <location>
        <begin position="40"/>
        <end position="60"/>
    </location>
</feature>
<evidence type="ECO:0000256" key="1">
    <source>
        <dbReference type="SAM" id="MobiDB-lite"/>
    </source>
</evidence>
<sequence>MEQNSNTVEDFSVNVFSVTPCQPNSSEIPGSDDNKAGTTLLFSGFFLAAVGITFTVMGWVKHEGVVRFVWTQLLGPVLLSVGVTFLLIAVCRFKVFMCKSRNQSEERASDRNRMASGQSFVFTGISQPITFHGATVVQYIPSHEIQEGVSMNSSNFCQVLSHSAPVIPVPCPHYYSVSRVDNSVFSVDENHSAFFMVDTRSERSTSSFEEPQQMLDEDPCSDCPPPPYDKLFPPSS</sequence>
<dbReference type="EMBL" id="JAIPUX010000439">
    <property type="protein sequence ID" value="KAH0628034.1"/>
    <property type="molecule type" value="Genomic_DNA"/>
</dbReference>
<evidence type="ECO:0000256" key="2">
    <source>
        <dbReference type="SAM" id="Phobius"/>
    </source>
</evidence>
<feature type="transmembrane region" description="Helical" evidence="2">
    <location>
        <begin position="72"/>
        <end position="91"/>
    </location>
</feature>
<keyword evidence="2" id="KW-1133">Transmembrane helix</keyword>
<dbReference type="InterPro" id="IPR027835">
    <property type="entry name" value="TMEM174"/>
</dbReference>
<name>A0ABQ7TE60_PHRPL</name>
<evidence type="ECO:0000313" key="3">
    <source>
        <dbReference type="EMBL" id="KAH0628034.1"/>
    </source>
</evidence>
<protein>
    <recommendedName>
        <fullName evidence="5">Transmembrane protein 174</fullName>
    </recommendedName>
</protein>
<organism evidence="3 4">
    <name type="scientific">Phrynosoma platyrhinos</name>
    <name type="common">Desert horned lizard</name>
    <dbReference type="NCBI Taxonomy" id="52577"/>
    <lineage>
        <taxon>Eukaryota</taxon>
        <taxon>Metazoa</taxon>
        <taxon>Chordata</taxon>
        <taxon>Craniata</taxon>
        <taxon>Vertebrata</taxon>
        <taxon>Euteleostomi</taxon>
        <taxon>Lepidosauria</taxon>
        <taxon>Squamata</taxon>
        <taxon>Bifurcata</taxon>
        <taxon>Unidentata</taxon>
        <taxon>Episquamata</taxon>
        <taxon>Toxicofera</taxon>
        <taxon>Iguania</taxon>
        <taxon>Phrynosomatidae</taxon>
        <taxon>Phrynosomatinae</taxon>
        <taxon>Phrynosoma</taxon>
    </lineage>
</organism>
<dbReference type="PANTHER" id="PTHR31020">
    <property type="entry name" value="TRANSMEMBRANE PROTEIN 174"/>
    <property type="match status" value="1"/>
</dbReference>
<keyword evidence="4" id="KW-1185">Reference proteome</keyword>
<keyword evidence="2" id="KW-0472">Membrane</keyword>
<feature type="region of interest" description="Disordered" evidence="1">
    <location>
        <begin position="200"/>
        <end position="236"/>
    </location>
</feature>
<dbReference type="Pfam" id="PF15029">
    <property type="entry name" value="TMEM174"/>
    <property type="match status" value="1"/>
</dbReference>
<reference evidence="3 4" key="1">
    <citation type="journal article" date="2022" name="Gigascience">
        <title>A chromosome-level genome assembly and annotation of the desert horned lizard, Phrynosoma platyrhinos, provides insight into chromosomal rearrangements among reptiles.</title>
        <authorList>
            <person name="Koochekian N."/>
            <person name="Ascanio A."/>
            <person name="Farleigh K."/>
            <person name="Card D.C."/>
            <person name="Schield D.R."/>
            <person name="Castoe T.A."/>
            <person name="Jezkova T."/>
        </authorList>
    </citation>
    <scope>NUCLEOTIDE SEQUENCE [LARGE SCALE GENOMIC DNA]</scope>
    <source>
        <strain evidence="3">NK-2021</strain>
    </source>
</reference>
<keyword evidence="2" id="KW-0812">Transmembrane</keyword>
<accession>A0ABQ7TE60</accession>
<comment type="caution">
    <text evidence="3">The sequence shown here is derived from an EMBL/GenBank/DDBJ whole genome shotgun (WGS) entry which is preliminary data.</text>
</comment>
<proteinExistence type="predicted"/>
<evidence type="ECO:0008006" key="5">
    <source>
        <dbReference type="Google" id="ProtNLM"/>
    </source>
</evidence>
<gene>
    <name evidence="3" type="ORF">JD844_008699</name>
</gene>
<dbReference type="PANTHER" id="PTHR31020:SF1">
    <property type="entry name" value="TRANSMEMBRANE PROTEIN 174"/>
    <property type="match status" value="1"/>
</dbReference>
<evidence type="ECO:0000313" key="4">
    <source>
        <dbReference type="Proteomes" id="UP000826234"/>
    </source>
</evidence>